<feature type="transmembrane region" description="Helical" evidence="1">
    <location>
        <begin position="50"/>
        <end position="70"/>
    </location>
</feature>
<protein>
    <recommendedName>
        <fullName evidence="4">Bacterial Pleckstrin homology domain-containing protein</fullName>
    </recommendedName>
</protein>
<proteinExistence type="predicted"/>
<reference evidence="2 3" key="1">
    <citation type="submission" date="2019-01" db="EMBL/GenBank/DDBJ databases">
        <title>Complete genome sequencing of Aequorivita sp. H23M31.</title>
        <authorList>
            <person name="Bae J.-W."/>
        </authorList>
    </citation>
    <scope>NUCLEOTIDE SEQUENCE [LARGE SCALE GENOMIC DNA]</scope>
    <source>
        <strain evidence="2 3">H23M31</strain>
    </source>
</reference>
<gene>
    <name evidence="2" type="ORF">EI546_05155</name>
</gene>
<accession>A0A410G7B1</accession>
<evidence type="ECO:0000313" key="3">
    <source>
        <dbReference type="Proteomes" id="UP000285517"/>
    </source>
</evidence>
<dbReference type="AlphaFoldDB" id="A0A410G7B1"/>
<feature type="transmembrane region" description="Helical" evidence="1">
    <location>
        <begin position="12"/>
        <end position="30"/>
    </location>
</feature>
<keyword evidence="1" id="KW-0472">Membrane</keyword>
<dbReference type="OrthoDB" id="582675at2"/>
<evidence type="ECO:0000256" key="1">
    <source>
        <dbReference type="SAM" id="Phobius"/>
    </source>
</evidence>
<sequence length="162" mass="18692">MYFIEKQKFTQWWMWVILIGLAIMPIYGIYEQLIMGNPVGNHPVSNLVMVITTLFIFGLIYFNWYITLITEINSDGIKMRFIPFLKKDISWSEVESAQIVDYGFVGYGIRLGSKYGTIYNIKGGKGLALKLRNGKRFVIGTQKETELITELKKINIPTTSYN</sequence>
<dbReference type="Proteomes" id="UP000285517">
    <property type="component" value="Chromosome"/>
</dbReference>
<dbReference type="EMBL" id="CP034951">
    <property type="protein sequence ID" value="QAA83174.1"/>
    <property type="molecule type" value="Genomic_DNA"/>
</dbReference>
<dbReference type="KEGG" id="aev:EI546_05155"/>
<name>A0A410G7B1_9FLAO</name>
<organism evidence="2 3">
    <name type="scientific">Aequorivita ciconiae</name>
    <dbReference type="NCBI Taxonomy" id="2494375"/>
    <lineage>
        <taxon>Bacteria</taxon>
        <taxon>Pseudomonadati</taxon>
        <taxon>Bacteroidota</taxon>
        <taxon>Flavobacteriia</taxon>
        <taxon>Flavobacteriales</taxon>
        <taxon>Flavobacteriaceae</taxon>
        <taxon>Aequorivita</taxon>
    </lineage>
</organism>
<evidence type="ECO:0000313" key="2">
    <source>
        <dbReference type="EMBL" id="QAA83174.1"/>
    </source>
</evidence>
<keyword evidence="3" id="KW-1185">Reference proteome</keyword>
<keyword evidence="1" id="KW-0812">Transmembrane</keyword>
<keyword evidence="1" id="KW-1133">Transmembrane helix</keyword>
<evidence type="ECO:0008006" key="4">
    <source>
        <dbReference type="Google" id="ProtNLM"/>
    </source>
</evidence>